<reference evidence="7 8" key="2">
    <citation type="submission" date="2024-05" db="EMBL/GenBank/DDBJ databases">
        <authorList>
            <person name="Chen Y."/>
            <person name="Shah S."/>
            <person name="Dougan E. K."/>
            <person name="Thang M."/>
            <person name="Chan C."/>
        </authorList>
    </citation>
    <scope>NUCLEOTIDE SEQUENCE [LARGE SCALE GENOMIC DNA]</scope>
</reference>
<dbReference type="GO" id="GO:0000350">
    <property type="term" value="P:generation of catalytic spliceosome for second transesterification step"/>
    <property type="evidence" value="ECO:0007669"/>
    <property type="project" value="InterPro"/>
</dbReference>
<evidence type="ECO:0000256" key="5">
    <source>
        <dbReference type="SAM" id="MobiDB-lite"/>
    </source>
</evidence>
<accession>A0A9P1BW10</accession>
<protein>
    <submittedName>
        <fullName evidence="7">Pre-mRNA-splicing factor ISY1 homolog</fullName>
    </submittedName>
</protein>
<evidence type="ECO:0000256" key="1">
    <source>
        <dbReference type="ARBA" id="ARBA00004123"/>
    </source>
</evidence>
<keyword evidence="4" id="KW-0175">Coiled coil</keyword>
<dbReference type="InterPro" id="IPR009360">
    <property type="entry name" value="Isy1"/>
</dbReference>
<evidence type="ECO:0000256" key="2">
    <source>
        <dbReference type="ARBA" id="ARBA00007002"/>
    </source>
</evidence>
<dbReference type="EMBL" id="CAMXCT020000502">
    <property type="protein sequence ID" value="CAL1133020.1"/>
    <property type="molecule type" value="Genomic_DNA"/>
</dbReference>
<proteinExistence type="inferred from homology"/>
<keyword evidence="3" id="KW-0539">Nucleus</keyword>
<feature type="compositionally biased region" description="Basic and acidic residues" evidence="5">
    <location>
        <begin position="228"/>
        <end position="240"/>
    </location>
</feature>
<comment type="similarity">
    <text evidence="2">Belongs to the ISY1 family.</text>
</comment>
<dbReference type="Proteomes" id="UP001152797">
    <property type="component" value="Unassembled WGS sequence"/>
</dbReference>
<feature type="coiled-coil region" evidence="4">
    <location>
        <begin position="409"/>
        <end position="488"/>
    </location>
</feature>
<dbReference type="GO" id="GO:0005634">
    <property type="term" value="C:nucleus"/>
    <property type="evidence" value="ECO:0007669"/>
    <property type="project" value="UniProtKB-SubCell"/>
</dbReference>
<dbReference type="PANTHER" id="PTHR13021">
    <property type="entry name" value="PRE-MRNA-SPLICING FACTOR ISY1"/>
    <property type="match status" value="1"/>
</dbReference>
<dbReference type="AlphaFoldDB" id="A0A9P1BW10"/>
<dbReference type="EMBL" id="CAMXCT030000502">
    <property type="protein sequence ID" value="CAL4766957.1"/>
    <property type="molecule type" value="Genomic_DNA"/>
</dbReference>
<dbReference type="SUPFAM" id="SSF140102">
    <property type="entry name" value="ISY1 domain-like"/>
    <property type="match status" value="1"/>
</dbReference>
<feature type="region of interest" description="Disordered" evidence="5">
    <location>
        <begin position="210"/>
        <end position="240"/>
    </location>
</feature>
<dbReference type="EMBL" id="CAMXCT010000502">
    <property type="protein sequence ID" value="CAI3979645.1"/>
    <property type="molecule type" value="Genomic_DNA"/>
</dbReference>
<dbReference type="Gene3D" id="1.10.287.660">
    <property type="entry name" value="Helix hairpin bin"/>
    <property type="match status" value="1"/>
</dbReference>
<evidence type="ECO:0000256" key="4">
    <source>
        <dbReference type="SAM" id="Coils"/>
    </source>
</evidence>
<evidence type="ECO:0000313" key="6">
    <source>
        <dbReference type="EMBL" id="CAI3979645.1"/>
    </source>
</evidence>
<name>A0A9P1BW10_9DINO</name>
<organism evidence="6">
    <name type="scientific">Cladocopium goreaui</name>
    <dbReference type="NCBI Taxonomy" id="2562237"/>
    <lineage>
        <taxon>Eukaryota</taxon>
        <taxon>Sar</taxon>
        <taxon>Alveolata</taxon>
        <taxon>Dinophyceae</taxon>
        <taxon>Suessiales</taxon>
        <taxon>Symbiodiniaceae</taxon>
        <taxon>Cladocopium</taxon>
    </lineage>
</organism>
<dbReference type="Pfam" id="PF06246">
    <property type="entry name" value="Isy1"/>
    <property type="match status" value="1"/>
</dbReference>
<evidence type="ECO:0000313" key="7">
    <source>
        <dbReference type="EMBL" id="CAL4766957.1"/>
    </source>
</evidence>
<reference evidence="6" key="1">
    <citation type="submission" date="2022-10" db="EMBL/GenBank/DDBJ databases">
        <authorList>
            <person name="Chen Y."/>
            <person name="Dougan E. K."/>
            <person name="Chan C."/>
            <person name="Rhodes N."/>
            <person name="Thang M."/>
        </authorList>
    </citation>
    <scope>NUCLEOTIDE SEQUENCE</scope>
</reference>
<dbReference type="InterPro" id="IPR037200">
    <property type="entry name" value="Isy1_sf"/>
</dbReference>
<gene>
    <name evidence="6" type="ORF">C1SCF055_LOCUS7582</name>
</gene>
<evidence type="ECO:0000313" key="8">
    <source>
        <dbReference type="Proteomes" id="UP001152797"/>
    </source>
</evidence>
<dbReference type="OrthoDB" id="1739576at2759"/>
<dbReference type="FunFam" id="1.10.287.660:FF:000001">
    <property type="entry name" value="pre-mRNA-splicing factor ISY1 homolog"/>
    <property type="match status" value="1"/>
</dbReference>
<comment type="subcellular location">
    <subcellularLocation>
        <location evidence="1">Nucleus</location>
    </subcellularLocation>
</comment>
<sequence length="520" mass="59252">MARNEEKAMSALNRWTAQKRDIEMQKNMGKSTYMGGALPDTALYGPYKSKKRPKIASEVTTVKECEHWRGEIIRGVAKKIAEIQNAALGEHRIRDLNDEINKDLREKGYWEDQIKALGGADYKSAPRGDVETYGAELAAHSGYKYFGAAKDLPGVRELFETEIVPDAPRKTRKQLFQYIQPDYYGWRDEEDGMLILAEQMFEEQSVKKAMENWTEPAPKEKTKKRKTNKDEEKKEEKPKEQDFKDFKAYVDVPTMEDIERMIVQKKKETLLINALTDFFVARSGPIEEEGPMIIYEDEAAGQAMGVFPPVALLRGSSSLDPQVTQRQMFPATILDELQMAFELRKVRHIVEEIVGMDDFTDESWHKNWCRDEFQELQGNADDLLHLWEVVGVPVADQILDTQAVLKAALHAAQKCLASLDLRRAELERQCEDLETEIQEHLQSLAAGRFAKELSQAKVLPLDPQAAALQQLLEQVLKAIQEQDQLRTDLAKAYALSRDLPILPGQNDALGQNVSYLPNLR</sequence>
<comment type="caution">
    <text evidence="6">The sequence shown here is derived from an EMBL/GenBank/DDBJ whole genome shotgun (WGS) entry which is preliminary data.</text>
</comment>
<evidence type="ECO:0000256" key="3">
    <source>
        <dbReference type="ARBA" id="ARBA00023242"/>
    </source>
</evidence>
<dbReference type="InterPro" id="IPR029012">
    <property type="entry name" value="Helix_hairpin_bin_sf"/>
</dbReference>
<keyword evidence="8" id="KW-1185">Reference proteome</keyword>